<accession>A0A0F5JEZ6</accession>
<dbReference type="InterPro" id="IPR023997">
    <property type="entry name" value="TonB-dep_OMP_SusC/RagA_CS"/>
</dbReference>
<dbReference type="InterPro" id="IPR039426">
    <property type="entry name" value="TonB-dep_rcpt-like"/>
</dbReference>
<comment type="subcellular location">
    <subcellularLocation>
        <location evidence="1">Cell outer membrane</location>
        <topology evidence="1">Multi-pass membrane protein</topology>
    </subcellularLocation>
</comment>
<evidence type="ECO:0000256" key="2">
    <source>
        <dbReference type="SAM" id="SignalP"/>
    </source>
</evidence>
<organism evidence="4 5">
    <name type="scientific">Parabacteroides goldsteinii DSM 19448 = WAL 12034</name>
    <dbReference type="NCBI Taxonomy" id="927665"/>
    <lineage>
        <taxon>Bacteria</taxon>
        <taxon>Pseudomonadati</taxon>
        <taxon>Bacteroidota</taxon>
        <taxon>Bacteroidia</taxon>
        <taxon>Bacteroidales</taxon>
        <taxon>Tannerellaceae</taxon>
        <taxon>Parabacteroides</taxon>
    </lineage>
</organism>
<dbReference type="InterPro" id="IPR037066">
    <property type="entry name" value="Plug_dom_sf"/>
</dbReference>
<keyword evidence="1" id="KW-0472">Membrane</keyword>
<dbReference type="InterPro" id="IPR008969">
    <property type="entry name" value="CarboxyPept-like_regulatory"/>
</dbReference>
<dbReference type="EMBL" id="AQHV01000011">
    <property type="protein sequence ID" value="KKB56085.1"/>
    <property type="molecule type" value="Genomic_DNA"/>
</dbReference>
<name>A0A0F5JEZ6_9BACT</name>
<dbReference type="NCBIfam" id="TIGR04057">
    <property type="entry name" value="SusC_RagA_signa"/>
    <property type="match status" value="1"/>
</dbReference>
<feature type="domain" description="TonB-dependent receptor plug" evidence="3">
    <location>
        <begin position="154"/>
        <end position="262"/>
    </location>
</feature>
<feature type="signal peptide" evidence="2">
    <location>
        <begin position="1"/>
        <end position="29"/>
    </location>
</feature>
<dbReference type="STRING" id="927665.HMPREF1535_02058"/>
<keyword evidence="1" id="KW-1134">Transmembrane beta strand</keyword>
<proteinExistence type="inferred from homology"/>
<feature type="chain" id="PRO_5002489194" evidence="2">
    <location>
        <begin position="30"/>
        <end position="1073"/>
    </location>
</feature>
<keyword evidence="1" id="KW-0998">Cell outer membrane</keyword>
<comment type="caution">
    <text evidence="4">The sequence shown here is derived from an EMBL/GenBank/DDBJ whole genome shotgun (WGS) entry which is preliminary data.</text>
</comment>
<sequence>MNKKRIEIGMVAKRSLPIFVFTTFLFVLADSAFATGADEKSTITDNKVKKAGMALIPAPMQQQKKISGVVTDDLGEPLPGVAIQVVGTPRGVTTDVDGTYSIEVKESDKLVFTYLGMETQTIPVIGKKELNVTLKPKVDELEEVTVVAFAKQKKESVISSITSVKPTDLKVPSSNLTTSLAGRISGLIAYQRSGEPGQDNAEFFVRGVTTFGYKKDPLVLLDNNEISSSDLSKIQPDDIASFNIMKDAAATALYGSRGANGVILVTTKEGVEGKARLNVRYEESITTPTSMVDLADAVTYMKLHNEAIKTRDPLGATMYSQQKIDNTIAGGNPYVYPANDWYDIMFKKQAHSRRLNFNLSGGGKVASYYITGTYNSDKGNQKVDGVSNFNNNVNLNRYILRSNVNIKVTPTTTAKVRLQGTFDDYSGPLDGGDDLYKKVMNANPALFPPYYLPDEANKYTQHVLFGNADKAQYMNPYAEMVKGYKEYSTSNMFAQFELEQKLDFITEGLSLRGLFNTSRYSYFEVKRAYNPFYYSAGMYDKASDTYKLNILNEQSGTEYLNYVPGEKKVNSALYFESALNWNRIFHEKHNVGGLLVFTMRESKNGNESDLQKSLPSRNISLAGRYTYAYDGRYFAEFNFGYNGSERFAKKERFGFFPSGGLGWFISNENFFPEALKKTVTKLKLKATYGLVGNDAIGSEDDRFFYLSNVNMNNSYLGSSFGTLGNRGGRGLSGISISRYPNEDITWEIARKANYGIELGLFDKIEIQADYFTEKRWNILMDRAAIPETMGLQSSLRANVGEAKSHGIDMSLDYNHSINKDLWITGRANFTYATSEFLVYEEPDYSSTPWKSRIGHSLAQEYGYVAERLFIDEEDIRNSPVQFGNYMAGDIKYKDLNGDGKITELDQAAIGYPTSPEIVYGFGFSMGYKDFDLSCFFQGLARESFWIDVEKTSPFIGNQSALLQAYADSHWSEADRNTQALWPRLSTSVVENNNKKSTWFMQNGGFLRLKSLEFGYRIPKHIIDKAHISDLRFYLSGTNLLTFSKFKLWDPEMGGNGLGYPIQRVFNAGVQLSF</sequence>
<dbReference type="SUPFAM" id="SSF56935">
    <property type="entry name" value="Porins"/>
    <property type="match status" value="1"/>
</dbReference>
<dbReference type="PATRIC" id="fig|927665.4.peg.2111"/>
<dbReference type="Pfam" id="PF13715">
    <property type="entry name" value="CarbopepD_reg_2"/>
    <property type="match status" value="1"/>
</dbReference>
<keyword evidence="2" id="KW-0732">Signal</keyword>
<dbReference type="GO" id="GO:0009279">
    <property type="term" value="C:cell outer membrane"/>
    <property type="evidence" value="ECO:0007669"/>
    <property type="project" value="UniProtKB-SubCell"/>
</dbReference>
<dbReference type="RefSeq" id="WP_009860101.1">
    <property type="nucleotide sequence ID" value="NZ_KQ033912.1"/>
</dbReference>
<gene>
    <name evidence="4" type="ORF">HMPREF1535_02058</name>
</gene>
<dbReference type="FunFam" id="2.170.130.10:FF:000003">
    <property type="entry name" value="SusC/RagA family TonB-linked outer membrane protein"/>
    <property type="match status" value="1"/>
</dbReference>
<evidence type="ECO:0000259" key="3">
    <source>
        <dbReference type="Pfam" id="PF07715"/>
    </source>
</evidence>
<dbReference type="SUPFAM" id="SSF49464">
    <property type="entry name" value="Carboxypeptidase regulatory domain-like"/>
    <property type="match status" value="1"/>
</dbReference>
<dbReference type="PROSITE" id="PS52016">
    <property type="entry name" value="TONB_DEPENDENT_REC_3"/>
    <property type="match status" value="1"/>
</dbReference>
<dbReference type="InterPro" id="IPR012910">
    <property type="entry name" value="Plug_dom"/>
</dbReference>
<evidence type="ECO:0000256" key="1">
    <source>
        <dbReference type="PROSITE-ProRule" id="PRU01360"/>
    </source>
</evidence>
<protein>
    <submittedName>
        <fullName evidence="4">SusC/RagA family TonB-linked outer membrane protein</fullName>
    </submittedName>
</protein>
<dbReference type="Pfam" id="PF07715">
    <property type="entry name" value="Plug"/>
    <property type="match status" value="1"/>
</dbReference>
<dbReference type="Gene3D" id="2.60.40.1120">
    <property type="entry name" value="Carboxypeptidase-like, regulatory domain"/>
    <property type="match status" value="1"/>
</dbReference>
<keyword evidence="1" id="KW-0813">Transport</keyword>
<dbReference type="Proteomes" id="UP000033047">
    <property type="component" value="Unassembled WGS sequence"/>
</dbReference>
<keyword evidence="1" id="KW-0812">Transmembrane</keyword>
<dbReference type="NCBIfam" id="TIGR04056">
    <property type="entry name" value="OMP_RagA_SusC"/>
    <property type="match status" value="1"/>
</dbReference>
<dbReference type="InterPro" id="IPR023996">
    <property type="entry name" value="TonB-dep_OMP_SusC/RagA"/>
</dbReference>
<dbReference type="AlphaFoldDB" id="A0A0F5JEZ6"/>
<reference evidence="4 5" key="1">
    <citation type="submission" date="2013-04" db="EMBL/GenBank/DDBJ databases">
        <title>The Genome Sequence of Parabacteroides goldsteinii DSM 19448.</title>
        <authorList>
            <consortium name="The Broad Institute Genomics Platform"/>
            <person name="Earl A."/>
            <person name="Ward D."/>
            <person name="Feldgarden M."/>
            <person name="Gevers D."/>
            <person name="Martens E."/>
            <person name="Sakamoto M."/>
            <person name="Benno Y."/>
            <person name="Song Y."/>
            <person name="Liu C."/>
            <person name="Lee J."/>
            <person name="Bolanos M."/>
            <person name="Vaisanen M.L."/>
            <person name="Finegold S.M."/>
            <person name="Walker B."/>
            <person name="Young S."/>
            <person name="Zeng Q."/>
            <person name="Gargeya S."/>
            <person name="Fitzgerald M."/>
            <person name="Haas B."/>
            <person name="Abouelleil A."/>
            <person name="Allen A.W."/>
            <person name="Alvarado L."/>
            <person name="Arachchi H.M."/>
            <person name="Berlin A.M."/>
            <person name="Chapman S.B."/>
            <person name="Gainer-Dewar J."/>
            <person name="Goldberg J."/>
            <person name="Griggs A."/>
            <person name="Gujja S."/>
            <person name="Hansen M."/>
            <person name="Howarth C."/>
            <person name="Imamovic A."/>
            <person name="Ireland A."/>
            <person name="Larimer J."/>
            <person name="McCowan C."/>
            <person name="Murphy C."/>
            <person name="Pearson M."/>
            <person name="Poon T.W."/>
            <person name="Priest M."/>
            <person name="Roberts A."/>
            <person name="Saif S."/>
            <person name="Shea T."/>
            <person name="Sisk P."/>
            <person name="Sykes S."/>
            <person name="Wortman J."/>
            <person name="Nusbaum C."/>
            <person name="Birren B."/>
        </authorList>
    </citation>
    <scope>NUCLEOTIDE SEQUENCE [LARGE SCALE GENOMIC DNA]</scope>
    <source>
        <strain evidence="4 5">DSM 19448</strain>
    </source>
</reference>
<dbReference type="HOGENOM" id="CLU_004317_1_0_10"/>
<comment type="similarity">
    <text evidence="1">Belongs to the TonB-dependent receptor family.</text>
</comment>
<evidence type="ECO:0000313" key="4">
    <source>
        <dbReference type="EMBL" id="KKB56085.1"/>
    </source>
</evidence>
<evidence type="ECO:0000313" key="5">
    <source>
        <dbReference type="Proteomes" id="UP000033047"/>
    </source>
</evidence>
<dbReference type="Gene3D" id="2.170.130.10">
    <property type="entry name" value="TonB-dependent receptor, plug domain"/>
    <property type="match status" value="1"/>
</dbReference>